<dbReference type="KEGG" id="ima:PO878_00865"/>
<feature type="domain" description="Acyl-CoA oxidase/dehydrogenase middle" evidence="9">
    <location>
        <begin position="146"/>
        <end position="214"/>
    </location>
</feature>
<dbReference type="InterPro" id="IPR050741">
    <property type="entry name" value="Acyl-CoA_dehydrogenase"/>
</dbReference>
<dbReference type="Pfam" id="PF00441">
    <property type="entry name" value="Acyl-CoA_dh_1"/>
    <property type="match status" value="1"/>
</dbReference>
<evidence type="ECO:0000256" key="4">
    <source>
        <dbReference type="ARBA" id="ARBA00022630"/>
    </source>
</evidence>
<keyword evidence="6 7" id="KW-0560">Oxidoreductase</keyword>
<dbReference type="EMBL" id="CP116942">
    <property type="protein sequence ID" value="WCO67272.1"/>
    <property type="molecule type" value="Genomic_DNA"/>
</dbReference>
<dbReference type="Gene3D" id="1.10.540.10">
    <property type="entry name" value="Acyl-CoA dehydrogenase/oxidase, N-terminal domain"/>
    <property type="match status" value="1"/>
</dbReference>
<evidence type="ECO:0000259" key="8">
    <source>
        <dbReference type="Pfam" id="PF00441"/>
    </source>
</evidence>
<evidence type="ECO:0000313" key="11">
    <source>
        <dbReference type="EMBL" id="WCO67272.1"/>
    </source>
</evidence>
<feature type="domain" description="Acyl-CoA dehydrogenase/oxidase C-terminal" evidence="8">
    <location>
        <begin position="242"/>
        <end position="388"/>
    </location>
</feature>
<dbReference type="PANTHER" id="PTHR48083:SF13">
    <property type="entry name" value="ACYL-COA DEHYDROGENASE FAMILY MEMBER 11"/>
    <property type="match status" value="1"/>
</dbReference>
<organism evidence="11 12">
    <name type="scientific">Iamia majanohamensis</name>
    <dbReference type="NCBI Taxonomy" id="467976"/>
    <lineage>
        <taxon>Bacteria</taxon>
        <taxon>Bacillati</taxon>
        <taxon>Actinomycetota</taxon>
        <taxon>Acidimicrobiia</taxon>
        <taxon>Acidimicrobiales</taxon>
        <taxon>Iamiaceae</taxon>
        <taxon>Iamia</taxon>
    </lineage>
</organism>
<keyword evidence="12" id="KW-1185">Reference proteome</keyword>
<dbReference type="SUPFAM" id="SSF47203">
    <property type="entry name" value="Acyl-CoA dehydrogenase C-terminal domain-like"/>
    <property type="match status" value="1"/>
</dbReference>
<evidence type="ECO:0000256" key="1">
    <source>
        <dbReference type="ARBA" id="ARBA00001974"/>
    </source>
</evidence>
<dbReference type="PANTHER" id="PTHR48083">
    <property type="entry name" value="MEDIUM-CHAIN SPECIFIC ACYL-COA DEHYDROGENASE, MITOCHONDRIAL-RELATED"/>
    <property type="match status" value="1"/>
</dbReference>
<reference evidence="11" key="1">
    <citation type="submission" date="2023-01" db="EMBL/GenBank/DDBJ databases">
        <title>The diversity of Class Acidimicrobiia in South China Sea sediment environments and the proposal of Iamia marina sp. nov., a novel species of the genus Iamia.</title>
        <authorList>
            <person name="He Y."/>
            <person name="Tian X."/>
        </authorList>
    </citation>
    <scope>NUCLEOTIDE SEQUENCE</scope>
    <source>
        <strain evidence="11">DSM 19957</strain>
    </source>
</reference>
<dbReference type="GO" id="GO:0003995">
    <property type="term" value="F:acyl-CoA dehydrogenase activity"/>
    <property type="evidence" value="ECO:0007669"/>
    <property type="project" value="TreeGrafter"/>
</dbReference>
<evidence type="ECO:0000256" key="5">
    <source>
        <dbReference type="ARBA" id="ARBA00022827"/>
    </source>
</evidence>
<dbReference type="Proteomes" id="UP001216390">
    <property type="component" value="Chromosome"/>
</dbReference>
<dbReference type="InterPro" id="IPR013786">
    <property type="entry name" value="AcylCoA_DH/ox_N"/>
</dbReference>
<evidence type="ECO:0000256" key="2">
    <source>
        <dbReference type="ARBA" id="ARBA00009347"/>
    </source>
</evidence>
<dbReference type="InterPro" id="IPR036250">
    <property type="entry name" value="AcylCo_DH-like_C"/>
</dbReference>
<dbReference type="GO" id="GO:0033539">
    <property type="term" value="P:fatty acid beta-oxidation using acyl-CoA dehydrogenase"/>
    <property type="evidence" value="ECO:0007669"/>
    <property type="project" value="TreeGrafter"/>
</dbReference>
<proteinExistence type="inferred from homology"/>
<keyword evidence="4 7" id="KW-0285">Flavoprotein</keyword>
<dbReference type="SUPFAM" id="SSF56645">
    <property type="entry name" value="Acyl-CoA dehydrogenase NM domain-like"/>
    <property type="match status" value="1"/>
</dbReference>
<comment type="similarity">
    <text evidence="2 7">Belongs to the acyl-CoA dehydrogenase family.</text>
</comment>
<dbReference type="InterPro" id="IPR009075">
    <property type="entry name" value="AcylCo_DH/oxidase_C"/>
</dbReference>
<evidence type="ECO:0000259" key="9">
    <source>
        <dbReference type="Pfam" id="PF02770"/>
    </source>
</evidence>
<accession>A0AAE9Y673</accession>
<dbReference type="AlphaFoldDB" id="A0AAE9Y673"/>
<feature type="domain" description="Acyl-CoA dehydrogenase/oxidase N-terminal" evidence="10">
    <location>
        <begin position="25"/>
        <end position="142"/>
    </location>
</feature>
<comment type="subunit">
    <text evidence="3">Homodimer.</text>
</comment>
<dbReference type="InterPro" id="IPR009100">
    <property type="entry name" value="AcylCoA_DH/oxidase_NM_dom_sf"/>
</dbReference>
<dbReference type="GO" id="GO:0050660">
    <property type="term" value="F:flavin adenine dinucleotide binding"/>
    <property type="evidence" value="ECO:0007669"/>
    <property type="project" value="InterPro"/>
</dbReference>
<evidence type="ECO:0000256" key="3">
    <source>
        <dbReference type="ARBA" id="ARBA00011738"/>
    </source>
</evidence>
<protein>
    <submittedName>
        <fullName evidence="11">Acyl-CoA dehydrogenase family protein</fullName>
    </submittedName>
</protein>
<keyword evidence="5 7" id="KW-0274">FAD</keyword>
<dbReference type="InterPro" id="IPR046373">
    <property type="entry name" value="Acyl-CoA_Oxase/DH_mid-dom_sf"/>
</dbReference>
<evidence type="ECO:0000259" key="10">
    <source>
        <dbReference type="Pfam" id="PF02771"/>
    </source>
</evidence>
<comment type="cofactor">
    <cofactor evidence="1 7">
        <name>FAD</name>
        <dbReference type="ChEBI" id="CHEBI:57692"/>
    </cofactor>
</comment>
<dbReference type="Pfam" id="PF02771">
    <property type="entry name" value="Acyl-CoA_dh_N"/>
    <property type="match status" value="1"/>
</dbReference>
<evidence type="ECO:0000256" key="6">
    <source>
        <dbReference type="ARBA" id="ARBA00023002"/>
    </source>
</evidence>
<gene>
    <name evidence="11" type="ORF">PO878_00865</name>
</gene>
<dbReference type="GO" id="GO:0005737">
    <property type="term" value="C:cytoplasm"/>
    <property type="evidence" value="ECO:0007669"/>
    <property type="project" value="TreeGrafter"/>
</dbReference>
<dbReference type="Pfam" id="PF02770">
    <property type="entry name" value="Acyl-CoA_dh_M"/>
    <property type="match status" value="1"/>
</dbReference>
<dbReference type="InterPro" id="IPR006091">
    <property type="entry name" value="Acyl-CoA_Oxase/DH_mid-dom"/>
</dbReference>
<evidence type="ECO:0000313" key="12">
    <source>
        <dbReference type="Proteomes" id="UP001216390"/>
    </source>
</evidence>
<dbReference type="Gene3D" id="2.40.110.10">
    <property type="entry name" value="Butyryl-CoA Dehydrogenase, subunit A, domain 2"/>
    <property type="match status" value="1"/>
</dbReference>
<dbReference type="Gene3D" id="1.20.140.10">
    <property type="entry name" value="Butyryl-CoA Dehydrogenase, subunit A, domain 3"/>
    <property type="match status" value="1"/>
</dbReference>
<name>A0AAE9Y673_9ACTN</name>
<sequence>MPVRARPRCEGDTMAWDFSTDPEFQEKLDWVDRFCREEVEPLGFIFPYAVRLPDPKVKELVRGLQQQVKDQGLWAIFLDEELGGPGFGQLKLGLLNEILGRYPAAPQLFGAAAPDTGNMEMLAAYGTEEQKERWLQPLLDQEIFSAYSMTEPQGGSDPNLFRTHAVRDGDEWVINGEKWFTSAGRVADILFVMCTNGMFVVPRDTPGVEIMPEPRNHNHIIYTDVRVPADHLLGPEDGAKVLAQRRLGGGRIHHAMRTIAQCTLAFDMMCERALSRESHGATIAEHQMVQEKIADSYAQIRMLRLFVLETAWKIDNTSTQEARTDIAAVKFTMAKVLREVSFNALHIHGSLGTTDLTPLQRMYAEAPTMGIADGVDEVHKATVARRVLKGYRPHEGYFPSEFLPAKREAAWEAWEPRFEADPDLRKVAEGYKEYFAKRRG</sequence>
<evidence type="ECO:0000256" key="7">
    <source>
        <dbReference type="RuleBase" id="RU362125"/>
    </source>
</evidence>
<dbReference type="InterPro" id="IPR037069">
    <property type="entry name" value="AcylCoA_DH/ox_N_sf"/>
</dbReference>